<proteinExistence type="predicted"/>
<feature type="compositionally biased region" description="Basic and acidic residues" evidence="1">
    <location>
        <begin position="305"/>
        <end position="318"/>
    </location>
</feature>
<comment type="caution">
    <text evidence="2">The sequence shown here is derived from an EMBL/GenBank/DDBJ whole genome shotgun (WGS) entry which is preliminary data.</text>
</comment>
<feature type="compositionally biased region" description="Basic residues" evidence="1">
    <location>
        <begin position="241"/>
        <end position="270"/>
    </location>
</feature>
<keyword evidence="3" id="KW-1185">Reference proteome</keyword>
<dbReference type="EMBL" id="SMFZ01000002">
    <property type="protein sequence ID" value="TCK21520.1"/>
    <property type="molecule type" value="Genomic_DNA"/>
</dbReference>
<protein>
    <submittedName>
        <fullName evidence="2">Uncharacterized protein</fullName>
    </submittedName>
</protein>
<feature type="compositionally biased region" description="Low complexity" evidence="1">
    <location>
        <begin position="113"/>
        <end position="130"/>
    </location>
</feature>
<dbReference type="Proteomes" id="UP000295560">
    <property type="component" value="Unassembled WGS sequence"/>
</dbReference>
<accession>A0A4R1HMG8</accession>
<sequence>MRRADPAASTGRRSAGSPRPEDSPARRPTARSRPVEPARPVASPSGPPRRPVWAVRVRPPPTARSEEVPGRAASSHRERRWSCARTPRAAEQAPGRRRCPRPSRRGSRRPSRARGAAARVVPGRPTAAVRAGRRTRRGTAAPPGPAPPGRRSGAPCRVPTTPGGWLRRSRRRSTGTRPSARVRRTSARSPCGRRRCTCRRGGPSGRSRRRPGHPAGVARRRGHGGRRGTGCGRSGGERCPPRRRRSGPARSSRSRRRPPPDRRRPRRRAGRSATSRPGSPSALARPAASSRRTPAARSPARPRIPMRDRARREPDRARRSPVWTGRSSWRATR</sequence>
<dbReference type="AlphaFoldDB" id="A0A4R1HMG8"/>
<feature type="compositionally biased region" description="Low complexity" evidence="1">
    <location>
        <begin position="149"/>
        <end position="166"/>
    </location>
</feature>
<feature type="compositionally biased region" description="Basic residues" evidence="1">
    <location>
        <begin position="206"/>
        <end position="226"/>
    </location>
</feature>
<evidence type="ECO:0000313" key="2">
    <source>
        <dbReference type="EMBL" id="TCK21520.1"/>
    </source>
</evidence>
<organism evidence="2 3">
    <name type="scientific">Pseudonocardia endophytica</name>
    <dbReference type="NCBI Taxonomy" id="401976"/>
    <lineage>
        <taxon>Bacteria</taxon>
        <taxon>Bacillati</taxon>
        <taxon>Actinomycetota</taxon>
        <taxon>Actinomycetes</taxon>
        <taxon>Pseudonocardiales</taxon>
        <taxon>Pseudonocardiaceae</taxon>
        <taxon>Pseudonocardia</taxon>
    </lineage>
</organism>
<gene>
    <name evidence="2" type="ORF">EV378_5508</name>
</gene>
<name>A0A4R1HMG8_PSEEN</name>
<feature type="compositionally biased region" description="Basic residues" evidence="1">
    <location>
        <begin position="167"/>
        <end position="198"/>
    </location>
</feature>
<feature type="compositionally biased region" description="Basic residues" evidence="1">
    <location>
        <begin position="95"/>
        <end position="112"/>
    </location>
</feature>
<evidence type="ECO:0000313" key="3">
    <source>
        <dbReference type="Proteomes" id="UP000295560"/>
    </source>
</evidence>
<evidence type="ECO:0000256" key="1">
    <source>
        <dbReference type="SAM" id="MobiDB-lite"/>
    </source>
</evidence>
<feature type="region of interest" description="Disordered" evidence="1">
    <location>
        <begin position="1"/>
        <end position="333"/>
    </location>
</feature>
<reference evidence="2 3" key="1">
    <citation type="submission" date="2019-03" db="EMBL/GenBank/DDBJ databases">
        <title>Sequencing the genomes of 1000 actinobacteria strains.</title>
        <authorList>
            <person name="Klenk H.-P."/>
        </authorList>
    </citation>
    <scope>NUCLEOTIDE SEQUENCE [LARGE SCALE GENOMIC DNA]</scope>
    <source>
        <strain evidence="2 3">DSM 44969</strain>
    </source>
</reference>
<feature type="compositionally biased region" description="Low complexity" evidence="1">
    <location>
        <begin position="271"/>
        <end position="303"/>
    </location>
</feature>